<sequence>MSHHVLQDIHWPHLVAGLVILQSLTPSPSLSQLRPDDSLPENSRLVPEGNQIRIEGGTVRGDTLFHSFQEFSIPESLEVHLDNAPNLETIITRVTGSDLSQLDGHLSANGTANLILINPNGIHFGDNARLSIGGAFLGTTAEQIQFADGSVWGTSPSQSPPLLQISVPIGLQFGDTPGTIVNRSQARDSQGEVRGLDAAQLSLLAGEVQMVGGGVRSPQRMEFGSFGPGSRVNLDGQGRVAAVTARTLGPIELTQGAILEGGEIRLLGDRLAMTEAQILSSGTGAIAIDMQTGVDLNPESRILSQNGPDVQIQTQQFHLRDNAAVVSSVDDGGQGGDITLEAREGIMLLGSGFEPFSQYLATMAGDGLQPLTVISGIFSQGVSGQAGDIHLITDGDLTLQQGSMVNQAVFESAQGGNLTVDVGESLDIQESGFLSLTLPNSQGSAADVTINTDRLRIRDGGIVAGATFGDGHSGQITIAAQDRIDVINSRADAFILTGIFSNSFLATGTAGDIHIVTTHLRAVDGGTIASNSGGWLGNVLIIEGGSGGDINIQARESLELTGLSEDGRFGSGIVTATFGSFPSGNVTLHTPRLILQDGAGLSTETFGPADGGRLEVRADEIHLSGRSPIFGFRNFFASTSGRQDIRPDATGAGGDIQVFSDRITLRDDSRFDVRSFGEGAAGNLEVTAREILLDRGSNFNAETVSGPGGNIQVRSQALQLRQGSTINTDAGTADGGNISITTSTLVALENSNISANALEGRGGQVHITAEGMFGIAFRESPTAQSDITASSLLGPEFSGEVSINSPEINFSAALMSLPEPLTPLVMLSNCHIGDSRFITTGQGGLPQVPWTPTTDPVVWEDIQVPAAPTDVSEQPPQSPSSPQPRLREAQALQFDDQGTPRLAGDRTPQPSLLIPGNPGC</sequence>
<accession>A0ABY5AQT6</accession>
<dbReference type="NCBIfam" id="TIGR01901">
    <property type="entry name" value="adhes_NPXG"/>
    <property type="match status" value="1"/>
</dbReference>
<dbReference type="SMART" id="SM00912">
    <property type="entry name" value="Haemagg_act"/>
    <property type="match status" value="1"/>
</dbReference>
<evidence type="ECO:0000256" key="1">
    <source>
        <dbReference type="SAM" id="MobiDB-lite"/>
    </source>
</evidence>
<proteinExistence type="predicted"/>
<dbReference type="RefSeq" id="WP_252663237.1">
    <property type="nucleotide sequence ID" value="NZ_CP098611.1"/>
</dbReference>
<organism evidence="3 4">
    <name type="scientific">Phormidium yuhuli AB48</name>
    <dbReference type="NCBI Taxonomy" id="2940671"/>
    <lineage>
        <taxon>Bacteria</taxon>
        <taxon>Bacillati</taxon>
        <taxon>Cyanobacteriota</taxon>
        <taxon>Cyanophyceae</taxon>
        <taxon>Oscillatoriophycideae</taxon>
        <taxon>Oscillatoriales</taxon>
        <taxon>Oscillatoriaceae</taxon>
        <taxon>Phormidium</taxon>
        <taxon>Phormidium yuhuli</taxon>
    </lineage>
</organism>
<evidence type="ECO:0000313" key="4">
    <source>
        <dbReference type="Proteomes" id="UP001056708"/>
    </source>
</evidence>
<dbReference type="InterPro" id="IPR008638">
    <property type="entry name" value="FhaB/CdiA-like_TPS"/>
</dbReference>
<feature type="domain" description="Filamentous haemagglutinin FhaB/tRNA nuclease CdiA-like TPS" evidence="2">
    <location>
        <begin position="41"/>
        <end position="147"/>
    </location>
</feature>
<gene>
    <name evidence="3" type="ORF">NEA10_00230</name>
</gene>
<protein>
    <submittedName>
        <fullName evidence="3">S-layer family protein</fullName>
    </submittedName>
</protein>
<dbReference type="Gene3D" id="2.160.20.10">
    <property type="entry name" value="Single-stranded right-handed beta-helix, Pectin lyase-like"/>
    <property type="match status" value="2"/>
</dbReference>
<dbReference type="InterPro" id="IPR011050">
    <property type="entry name" value="Pectin_lyase_fold/virulence"/>
</dbReference>
<feature type="region of interest" description="Disordered" evidence="1">
    <location>
        <begin position="867"/>
        <end position="920"/>
    </location>
</feature>
<reference evidence="3" key="1">
    <citation type="submission" date="2022-06" db="EMBL/GenBank/DDBJ databases">
        <title>Genome sequence of Phormidium yuhuli AB48 isolated from an industrial photobioreactor environment.</title>
        <authorList>
            <person name="Qiu Y."/>
            <person name="Noonan A.J.C."/>
            <person name="Dofher K."/>
            <person name="Koch M."/>
            <person name="Kieft B."/>
            <person name="Lin X."/>
            <person name="Ziels R.M."/>
            <person name="Hallam S.J."/>
        </authorList>
    </citation>
    <scope>NUCLEOTIDE SEQUENCE</scope>
    <source>
        <strain evidence="3">AB48</strain>
    </source>
</reference>
<evidence type="ECO:0000313" key="3">
    <source>
        <dbReference type="EMBL" id="USR91207.1"/>
    </source>
</evidence>
<keyword evidence="4" id="KW-1185">Reference proteome</keyword>
<dbReference type="Pfam" id="PF05860">
    <property type="entry name" value="TPS"/>
    <property type="match status" value="1"/>
</dbReference>
<dbReference type="Proteomes" id="UP001056708">
    <property type="component" value="Chromosome"/>
</dbReference>
<dbReference type="SUPFAM" id="SSF51126">
    <property type="entry name" value="Pectin lyase-like"/>
    <property type="match status" value="2"/>
</dbReference>
<dbReference type="InterPro" id="IPR012334">
    <property type="entry name" value="Pectin_lyas_fold"/>
</dbReference>
<evidence type="ECO:0000259" key="2">
    <source>
        <dbReference type="SMART" id="SM00912"/>
    </source>
</evidence>
<name>A0ABY5AQT6_9CYAN</name>
<dbReference type="EMBL" id="CP098611">
    <property type="protein sequence ID" value="USR91207.1"/>
    <property type="molecule type" value="Genomic_DNA"/>
</dbReference>